<evidence type="ECO:0000313" key="1">
    <source>
        <dbReference type="EMBL" id="GAL87226.1"/>
    </source>
</evidence>
<dbReference type="STRING" id="153721.MYP_4456"/>
<organism evidence="1 2">
    <name type="scientific">Sporocytophaga myxococcoides</name>
    <dbReference type="NCBI Taxonomy" id="153721"/>
    <lineage>
        <taxon>Bacteria</taxon>
        <taxon>Pseudomonadati</taxon>
        <taxon>Bacteroidota</taxon>
        <taxon>Cytophagia</taxon>
        <taxon>Cytophagales</taxon>
        <taxon>Cytophagaceae</taxon>
        <taxon>Sporocytophaga</taxon>
    </lineage>
</organism>
<dbReference type="AlphaFoldDB" id="A0A098LJV6"/>
<proteinExistence type="predicted"/>
<name>A0A098LJV6_9BACT</name>
<reference evidence="1 2" key="1">
    <citation type="submission" date="2014-09" db="EMBL/GenBank/DDBJ databases">
        <title>Sporocytophaga myxococcoides PG-01 genome sequencing.</title>
        <authorList>
            <person name="Liu L."/>
            <person name="Gao P.J."/>
            <person name="Chen G.J."/>
            <person name="Wang L.S."/>
        </authorList>
    </citation>
    <scope>NUCLEOTIDE SEQUENCE [LARGE SCALE GENOMIC DNA]</scope>
    <source>
        <strain evidence="1 2">PG-01</strain>
    </source>
</reference>
<accession>A0A098LJV6</accession>
<comment type="caution">
    <text evidence="1">The sequence shown here is derived from an EMBL/GenBank/DDBJ whole genome shotgun (WGS) entry which is preliminary data.</text>
</comment>
<dbReference type="Gene3D" id="2.40.160.60">
    <property type="entry name" value="Outer membrane protein transport protein (OMPP1/FadL/TodX)"/>
    <property type="match status" value="1"/>
</dbReference>
<gene>
    <name evidence="1" type="ORF">MYP_4456</name>
</gene>
<dbReference type="SUPFAM" id="SSF56935">
    <property type="entry name" value="Porins"/>
    <property type="match status" value="1"/>
</dbReference>
<keyword evidence="2" id="KW-1185">Reference proteome</keyword>
<dbReference type="Proteomes" id="UP000030185">
    <property type="component" value="Unassembled WGS sequence"/>
</dbReference>
<sequence length="398" mass="44565">MGGVGVASPNLEYINFLNPALLTTNRRLNLDTTIKYTMFEGALYGVGRSINDGTLKQQSKSVNFQYLNIAFPVSNRWTSSVSLSPYSNMSYDYYSKVAFGTSGIVSSTSNIGTGGLYNASFANGVDLTKNFSAGLTASYVFGSTNEDFFTQVTSLDVDVQDQQYGIRQRTSYSGFNFKPGVAYRNILKPSTKEEQEHIYYNLGATYDFSAGLTSRRELTRQRKNDKNFVDTSAVTVISNTKMHAVLPSIFTVGFSIDKPVDWSIGVDLTYLNFSKYKNFDAETDNFKNGYKIALGGEYKLKGQEVLKMPIVRAGLSYQRTPFYFNGTQLNDFSVSLGGSLPVGRKDARYKSKPLSRLNVALVAGQRGSTNDGLIRDRYFQVYLSFQTIDKWFERRRIE</sequence>
<protein>
    <recommendedName>
        <fullName evidence="3">Outer membrane protein</fullName>
    </recommendedName>
</protein>
<dbReference type="EMBL" id="BBLT01000011">
    <property type="protein sequence ID" value="GAL87226.1"/>
    <property type="molecule type" value="Genomic_DNA"/>
</dbReference>
<dbReference type="eggNOG" id="COG2067">
    <property type="taxonomic scope" value="Bacteria"/>
</dbReference>
<evidence type="ECO:0008006" key="3">
    <source>
        <dbReference type="Google" id="ProtNLM"/>
    </source>
</evidence>
<evidence type="ECO:0000313" key="2">
    <source>
        <dbReference type="Proteomes" id="UP000030185"/>
    </source>
</evidence>